<evidence type="ECO:0000313" key="7">
    <source>
        <dbReference type="EMBL" id="GGC12926.1"/>
    </source>
</evidence>
<evidence type="ECO:0000259" key="6">
    <source>
        <dbReference type="Pfam" id="PF13657"/>
    </source>
</evidence>
<accession>A0ABQ1KZL4</accession>
<dbReference type="InterPro" id="IPR017508">
    <property type="entry name" value="HipA_N1"/>
</dbReference>
<name>A0ABQ1KZL4_9RHOB</name>
<gene>
    <name evidence="7" type="primary">hipA</name>
    <name evidence="7" type="ORF">GCM10011363_32040</name>
</gene>
<dbReference type="Proteomes" id="UP000645462">
    <property type="component" value="Unassembled WGS sequence"/>
</dbReference>
<dbReference type="PANTHER" id="PTHR37419">
    <property type="entry name" value="SERINE/THREONINE-PROTEIN KINASE TOXIN HIPA"/>
    <property type="match status" value="1"/>
</dbReference>
<dbReference type="InterPro" id="IPR012893">
    <property type="entry name" value="HipA-like_C"/>
</dbReference>
<dbReference type="EMBL" id="BMFC01000009">
    <property type="protein sequence ID" value="GGC12926.1"/>
    <property type="molecule type" value="Genomic_DNA"/>
</dbReference>
<evidence type="ECO:0000256" key="4">
    <source>
        <dbReference type="SAM" id="MobiDB-lite"/>
    </source>
</evidence>
<evidence type="ECO:0000256" key="2">
    <source>
        <dbReference type="ARBA" id="ARBA00022679"/>
    </source>
</evidence>
<dbReference type="Pfam" id="PF07804">
    <property type="entry name" value="HipA_C"/>
    <property type="match status" value="1"/>
</dbReference>
<organism evidence="7 8">
    <name type="scientific">Marivita lacus</name>
    <dbReference type="NCBI Taxonomy" id="1323742"/>
    <lineage>
        <taxon>Bacteria</taxon>
        <taxon>Pseudomonadati</taxon>
        <taxon>Pseudomonadota</taxon>
        <taxon>Alphaproteobacteria</taxon>
        <taxon>Rhodobacterales</taxon>
        <taxon>Roseobacteraceae</taxon>
        <taxon>Marivita</taxon>
    </lineage>
</organism>
<sequence>MGRKRAYEPIDVYMNGRRVGQYFRAPDGAFAFTYAPEWLAWENTLPISRALPLRPERYTGPPVIAVFENLLPDSDLIRRRVAERVGADGVDAYSLLARIGRDCVGALQFLPEGEVPGDARALTGEPLSDAQIGAMLRDLAQTPLGIRAEQDFRISVAGAQEKTALLFHDGRWVLPTGTTPTTHILKPAIGRLPNGMDLIDSIENEHFCLRLLAGFGLPVARTEIADFAETRALVIERFDRLRAHDGRLIRLPQEDCCQALSVPPTRKYQNEGGPGIVEICDLLTGSDEPQRDRADFLKAVVLFWLIGATDGHAKNFSIALMPGGRFRMTPLYDVLTVQPSLDAGTLQIKDMKLAMCAGKGRHYLVADIHGRHFVETALAAGFSREQVWGCSRIFGSGRSGHLTGHKQRCRRGFPRGWWPQSGRGSRRGRRGWSRGTADDVRAESGRSLQRPFRHGSGWEADIRSPQT</sequence>
<protein>
    <submittedName>
        <fullName evidence="7">Toxin HipA</fullName>
    </submittedName>
</protein>
<comment type="similarity">
    <text evidence="1">Belongs to the HipA Ser/Thr kinase family.</text>
</comment>
<comment type="caution">
    <text evidence="7">The sequence shown here is derived from an EMBL/GenBank/DDBJ whole genome shotgun (WGS) entry which is preliminary data.</text>
</comment>
<feature type="region of interest" description="Disordered" evidence="4">
    <location>
        <begin position="413"/>
        <end position="467"/>
    </location>
</feature>
<keyword evidence="3" id="KW-0418">Kinase</keyword>
<dbReference type="NCBIfam" id="TIGR03071">
    <property type="entry name" value="couple_hipA"/>
    <property type="match status" value="1"/>
</dbReference>
<evidence type="ECO:0000313" key="8">
    <source>
        <dbReference type="Proteomes" id="UP000645462"/>
    </source>
</evidence>
<evidence type="ECO:0000256" key="1">
    <source>
        <dbReference type="ARBA" id="ARBA00010164"/>
    </source>
</evidence>
<reference evidence="8" key="1">
    <citation type="journal article" date="2019" name="Int. J. Syst. Evol. Microbiol.">
        <title>The Global Catalogue of Microorganisms (GCM) 10K type strain sequencing project: providing services to taxonomists for standard genome sequencing and annotation.</title>
        <authorList>
            <consortium name="The Broad Institute Genomics Platform"/>
            <consortium name="The Broad Institute Genome Sequencing Center for Infectious Disease"/>
            <person name="Wu L."/>
            <person name="Ma J."/>
        </authorList>
    </citation>
    <scope>NUCLEOTIDE SEQUENCE [LARGE SCALE GENOMIC DNA]</scope>
    <source>
        <strain evidence="8">CGMCC 1.12478</strain>
    </source>
</reference>
<proteinExistence type="inferred from homology"/>
<dbReference type="Pfam" id="PF13657">
    <property type="entry name" value="Couple_hipA"/>
    <property type="match status" value="1"/>
</dbReference>
<evidence type="ECO:0000259" key="5">
    <source>
        <dbReference type="Pfam" id="PF07804"/>
    </source>
</evidence>
<feature type="domain" description="HipA N-terminal subdomain 1" evidence="6">
    <location>
        <begin position="11"/>
        <end position="109"/>
    </location>
</feature>
<keyword evidence="2" id="KW-0808">Transferase</keyword>
<dbReference type="CDD" id="cd17808">
    <property type="entry name" value="HipA_Ec_like"/>
    <property type="match status" value="1"/>
</dbReference>
<feature type="domain" description="HipA-like C-terminal" evidence="5">
    <location>
        <begin position="154"/>
        <end position="386"/>
    </location>
</feature>
<dbReference type="RefSeq" id="WP_229747867.1">
    <property type="nucleotide sequence ID" value="NZ_BMFC01000009.1"/>
</dbReference>
<dbReference type="InterPro" id="IPR052028">
    <property type="entry name" value="HipA_Ser/Thr_kinase"/>
</dbReference>
<dbReference type="PANTHER" id="PTHR37419:SF1">
    <property type="entry name" value="SERINE_THREONINE-PROTEIN KINASE TOXIN HIPA"/>
    <property type="match status" value="1"/>
</dbReference>
<keyword evidence="8" id="KW-1185">Reference proteome</keyword>
<evidence type="ECO:0000256" key="3">
    <source>
        <dbReference type="ARBA" id="ARBA00022777"/>
    </source>
</evidence>